<proteinExistence type="predicted"/>
<name>L8WCS6_THACA</name>
<reference evidence="2 3" key="1">
    <citation type="journal article" date="2013" name="Nat. Commun.">
        <title>The evolution and pathogenic mechanisms of the rice sheath blight pathogen.</title>
        <authorList>
            <person name="Zheng A."/>
            <person name="Lin R."/>
            <person name="Xu L."/>
            <person name="Qin P."/>
            <person name="Tang C."/>
            <person name="Ai P."/>
            <person name="Zhang D."/>
            <person name="Liu Y."/>
            <person name="Sun Z."/>
            <person name="Feng H."/>
            <person name="Wang Y."/>
            <person name="Chen Y."/>
            <person name="Liang X."/>
            <person name="Fu R."/>
            <person name="Li Q."/>
            <person name="Zhang J."/>
            <person name="Yu X."/>
            <person name="Xie Z."/>
            <person name="Ding L."/>
            <person name="Guan P."/>
            <person name="Tang J."/>
            <person name="Liang Y."/>
            <person name="Wang S."/>
            <person name="Deng Q."/>
            <person name="Li S."/>
            <person name="Zhu J."/>
            <person name="Wang L."/>
            <person name="Liu H."/>
            <person name="Li P."/>
        </authorList>
    </citation>
    <scope>NUCLEOTIDE SEQUENCE [LARGE SCALE GENOMIC DNA]</scope>
    <source>
        <strain evidence="3">AG-1 IA</strain>
    </source>
</reference>
<dbReference type="HOGENOM" id="CLU_1750917_0_0_1"/>
<dbReference type="Proteomes" id="UP000011668">
    <property type="component" value="Unassembled WGS sequence"/>
</dbReference>
<evidence type="ECO:0000313" key="2">
    <source>
        <dbReference type="EMBL" id="ELU35750.1"/>
    </source>
</evidence>
<organism evidence="2 3">
    <name type="scientific">Thanatephorus cucumeris (strain AG1-IA)</name>
    <name type="common">Rice sheath blight fungus</name>
    <name type="synonym">Rhizoctonia solani</name>
    <dbReference type="NCBI Taxonomy" id="983506"/>
    <lineage>
        <taxon>Eukaryota</taxon>
        <taxon>Fungi</taxon>
        <taxon>Dikarya</taxon>
        <taxon>Basidiomycota</taxon>
        <taxon>Agaricomycotina</taxon>
        <taxon>Agaricomycetes</taxon>
        <taxon>Cantharellales</taxon>
        <taxon>Ceratobasidiaceae</taxon>
        <taxon>Rhizoctonia</taxon>
        <taxon>Rhizoctonia solani AG-1</taxon>
    </lineage>
</organism>
<evidence type="ECO:0000313" key="3">
    <source>
        <dbReference type="Proteomes" id="UP000011668"/>
    </source>
</evidence>
<feature type="compositionally biased region" description="Polar residues" evidence="1">
    <location>
        <begin position="96"/>
        <end position="105"/>
    </location>
</feature>
<protein>
    <submittedName>
        <fullName evidence="2">Uncharacterized protein</fullName>
    </submittedName>
</protein>
<keyword evidence="3" id="KW-1185">Reference proteome</keyword>
<dbReference type="EMBL" id="AFRT01005440">
    <property type="protein sequence ID" value="ELU35750.1"/>
    <property type="molecule type" value="Genomic_DNA"/>
</dbReference>
<comment type="caution">
    <text evidence="2">The sequence shown here is derived from an EMBL/GenBank/DDBJ whole genome shotgun (WGS) entry which is preliminary data.</text>
</comment>
<feature type="region of interest" description="Disordered" evidence="1">
    <location>
        <begin position="42"/>
        <end position="149"/>
    </location>
</feature>
<dbReference type="AlphaFoldDB" id="L8WCS6"/>
<accession>L8WCS6</accession>
<evidence type="ECO:0000256" key="1">
    <source>
        <dbReference type="SAM" id="MobiDB-lite"/>
    </source>
</evidence>
<sequence>MPPDLSRTYCASPLQSRVYPFCQGLHPHARGAPWTPQVCGIDEWTEGSRPGARPNHTGPAGAGQVVGDRSIQRVACQTPGGRDSPPTSADAHSDPAATTTANTGCKPTEHRGAAATGGREPCTTSKAPTRGTDAHRRAAQTTTDDDQWP</sequence>
<gene>
    <name evidence="2" type="ORF">AG1IA_10220</name>
</gene>